<dbReference type="EMBL" id="JAQQKW010000004">
    <property type="protein sequence ID" value="MDC7694340.1"/>
    <property type="molecule type" value="Genomic_DNA"/>
</dbReference>
<dbReference type="InterPro" id="IPR023393">
    <property type="entry name" value="START-like_dom_sf"/>
</dbReference>
<reference evidence="3 4" key="1">
    <citation type="submission" date="2023-01" db="EMBL/GenBank/DDBJ databases">
        <title>Novel species of the genus Asticcacaulis isolated from rivers.</title>
        <authorList>
            <person name="Lu H."/>
        </authorList>
    </citation>
    <scope>NUCLEOTIDE SEQUENCE [LARGE SCALE GENOMIC DNA]</scope>
    <source>
        <strain evidence="3 4">DXS10W</strain>
    </source>
</reference>
<dbReference type="Proteomes" id="UP001216595">
    <property type="component" value="Unassembled WGS sequence"/>
</dbReference>
<accession>A0ABT5IDT0</accession>
<name>A0ABT5IDT0_9CAUL</name>
<evidence type="ECO:0000259" key="2">
    <source>
        <dbReference type="Pfam" id="PF08327"/>
    </source>
</evidence>
<protein>
    <submittedName>
        <fullName evidence="3">SRPBCC domain-containing protein</fullName>
    </submittedName>
</protein>
<organism evidence="3 4">
    <name type="scientific">Asticcacaulis currens</name>
    <dbReference type="NCBI Taxonomy" id="2984210"/>
    <lineage>
        <taxon>Bacteria</taxon>
        <taxon>Pseudomonadati</taxon>
        <taxon>Pseudomonadota</taxon>
        <taxon>Alphaproteobacteria</taxon>
        <taxon>Caulobacterales</taxon>
        <taxon>Caulobacteraceae</taxon>
        <taxon>Asticcacaulis</taxon>
    </lineage>
</organism>
<dbReference type="Gene3D" id="3.30.530.20">
    <property type="match status" value="1"/>
</dbReference>
<evidence type="ECO:0000256" key="1">
    <source>
        <dbReference type="ARBA" id="ARBA00006817"/>
    </source>
</evidence>
<dbReference type="RefSeq" id="WP_272741053.1">
    <property type="nucleotide sequence ID" value="NZ_JAQQKW010000004.1"/>
</dbReference>
<dbReference type="InterPro" id="IPR013538">
    <property type="entry name" value="ASHA1/2-like_C"/>
</dbReference>
<dbReference type="SUPFAM" id="SSF55961">
    <property type="entry name" value="Bet v1-like"/>
    <property type="match status" value="1"/>
</dbReference>
<gene>
    <name evidence="3" type="ORF">PQU94_08605</name>
</gene>
<comment type="caution">
    <text evidence="3">The sequence shown here is derived from an EMBL/GenBank/DDBJ whole genome shotgun (WGS) entry which is preliminary data.</text>
</comment>
<sequence>MTEANTIVVDEVFPHEAGVIWEALTSGELMARWMMPATGFQAVVGNRFTFKTTPAGEWDGTIQCQILEIVPLARFTYSWKGGDERNTGYGSKLDTIVTWTLSAGEGGTRVRLVHSGFSLPKNEVALKNMGDGWKKVLPRLSATASEIRGAE</sequence>
<comment type="similarity">
    <text evidence="1">Belongs to the AHA1 family.</text>
</comment>
<evidence type="ECO:0000313" key="3">
    <source>
        <dbReference type="EMBL" id="MDC7694340.1"/>
    </source>
</evidence>
<dbReference type="CDD" id="cd07814">
    <property type="entry name" value="SRPBCC_CalC_Aha1-like"/>
    <property type="match status" value="1"/>
</dbReference>
<dbReference type="Pfam" id="PF08327">
    <property type="entry name" value="AHSA1"/>
    <property type="match status" value="1"/>
</dbReference>
<keyword evidence="4" id="KW-1185">Reference proteome</keyword>
<evidence type="ECO:0000313" key="4">
    <source>
        <dbReference type="Proteomes" id="UP001216595"/>
    </source>
</evidence>
<proteinExistence type="inferred from homology"/>
<feature type="domain" description="Activator of Hsp90 ATPase homologue 1/2-like C-terminal" evidence="2">
    <location>
        <begin position="18"/>
        <end position="143"/>
    </location>
</feature>